<reference evidence="4" key="1">
    <citation type="submission" date="2016-12" db="EMBL/GenBank/DDBJ databases">
        <authorList>
            <person name="Jung M.Y."/>
            <person name="Lee S.H."/>
        </authorList>
    </citation>
    <scope>NUCLEOTIDE SEQUENCE [LARGE SCALE GENOMIC DNA]</scope>
    <source>
        <strain evidence="4">WiKim39</strain>
    </source>
</reference>
<evidence type="ECO:0000313" key="4">
    <source>
        <dbReference type="Proteomes" id="UP000187499"/>
    </source>
</evidence>
<dbReference type="SMART" id="SM00530">
    <property type="entry name" value="HTH_XRE"/>
    <property type="match status" value="1"/>
</dbReference>
<dbReference type="Proteomes" id="UP000187499">
    <property type="component" value="Chromosome"/>
</dbReference>
<dbReference type="GO" id="GO:0006352">
    <property type="term" value="P:DNA-templated transcription initiation"/>
    <property type="evidence" value="ECO:0007669"/>
    <property type="project" value="InterPro"/>
</dbReference>
<dbReference type="Gene3D" id="1.10.260.40">
    <property type="entry name" value="lambda repressor-like DNA-binding domains"/>
    <property type="match status" value="1"/>
</dbReference>
<dbReference type="STRING" id="1847728.BTM29_00575"/>
<keyword evidence="4" id="KW-1185">Reference proteome</keyword>
<proteinExistence type="predicted"/>
<dbReference type="AlphaFoldDB" id="A0A1P8PZT6"/>
<dbReference type="InterPro" id="IPR001387">
    <property type="entry name" value="Cro/C1-type_HTH"/>
</dbReference>
<feature type="domain" description="HTH cro/C1-type" evidence="2">
    <location>
        <begin position="9"/>
        <end position="64"/>
    </location>
</feature>
<dbReference type="PANTHER" id="PTHR46797">
    <property type="entry name" value="HTH-TYPE TRANSCRIPTIONAL REGULATOR"/>
    <property type="match status" value="1"/>
</dbReference>
<dbReference type="PROSITE" id="PS50943">
    <property type="entry name" value="HTH_CROC1"/>
    <property type="match status" value="1"/>
</dbReference>
<accession>A0A1P8PZT6</accession>
<dbReference type="GO" id="GO:0005829">
    <property type="term" value="C:cytosol"/>
    <property type="evidence" value="ECO:0007669"/>
    <property type="project" value="TreeGrafter"/>
</dbReference>
<dbReference type="Pfam" id="PF01381">
    <property type="entry name" value="HTH_3"/>
    <property type="match status" value="1"/>
</dbReference>
<dbReference type="CDD" id="cd00093">
    <property type="entry name" value="HTH_XRE"/>
    <property type="match status" value="1"/>
</dbReference>
<dbReference type="PANTHER" id="PTHR46797:SF1">
    <property type="entry name" value="METHYLPHOSPHONATE SYNTHASE"/>
    <property type="match status" value="1"/>
</dbReference>
<dbReference type="OrthoDB" id="2298288at2"/>
<dbReference type="GO" id="GO:0003677">
    <property type="term" value="F:DNA binding"/>
    <property type="evidence" value="ECO:0007669"/>
    <property type="project" value="UniProtKB-KW"/>
</dbReference>
<evidence type="ECO:0000313" key="3">
    <source>
        <dbReference type="EMBL" id="APX71133.1"/>
    </source>
</evidence>
<keyword evidence="1" id="KW-0238">DNA-binding</keyword>
<dbReference type="GO" id="GO:0003700">
    <property type="term" value="F:DNA-binding transcription factor activity"/>
    <property type="evidence" value="ECO:0007669"/>
    <property type="project" value="InterPro"/>
</dbReference>
<organism evidence="3 4">
    <name type="scientific">Companilactobacillus allii</name>
    <dbReference type="NCBI Taxonomy" id="1847728"/>
    <lineage>
        <taxon>Bacteria</taxon>
        <taxon>Bacillati</taxon>
        <taxon>Bacillota</taxon>
        <taxon>Bacilli</taxon>
        <taxon>Lactobacillales</taxon>
        <taxon>Lactobacillaceae</taxon>
        <taxon>Companilactobacillus</taxon>
    </lineage>
</organism>
<dbReference type="RefSeq" id="WP_076613644.1">
    <property type="nucleotide sequence ID" value="NZ_CP019323.1"/>
</dbReference>
<sequence>MLGKISKLIRERRKSLNLTIEQLAEISGVSESFISRIERGEVDNVRIKKLNDIAIALNMQLSDFFIDQKLSDIYTLDLIKYLSSLSDDERKRVSEVLLKVINL</sequence>
<name>A0A1P8PZT6_9LACO</name>
<dbReference type="InterPro" id="IPR010982">
    <property type="entry name" value="Lambda_DNA-bd_dom_sf"/>
</dbReference>
<dbReference type="SUPFAM" id="SSF47413">
    <property type="entry name" value="lambda repressor-like DNA-binding domains"/>
    <property type="match status" value="1"/>
</dbReference>
<dbReference type="KEGG" id="lalw:BTM29_00575"/>
<evidence type="ECO:0000256" key="1">
    <source>
        <dbReference type="ARBA" id="ARBA00023125"/>
    </source>
</evidence>
<protein>
    <submittedName>
        <fullName evidence="3">Transcriptional regulator</fullName>
    </submittedName>
</protein>
<dbReference type="PROSITE" id="PS00716">
    <property type="entry name" value="SIGMA70_2"/>
    <property type="match status" value="1"/>
</dbReference>
<dbReference type="InterPro" id="IPR050807">
    <property type="entry name" value="TransReg_Diox_bact_type"/>
</dbReference>
<dbReference type="EMBL" id="CP019323">
    <property type="protein sequence ID" value="APX71133.1"/>
    <property type="molecule type" value="Genomic_DNA"/>
</dbReference>
<evidence type="ECO:0000259" key="2">
    <source>
        <dbReference type="PROSITE" id="PS50943"/>
    </source>
</evidence>
<dbReference type="InterPro" id="IPR000943">
    <property type="entry name" value="RNA_pol_sigma70"/>
</dbReference>
<gene>
    <name evidence="3" type="ORF">BTM29_00575</name>
</gene>